<sequence length="146" mass="17383">MLLSFLSLIPLRQRSTCSPSCLTLHQKYSDRDLLTIPTMFHNSFKYGRFSLQPKQEQKIRMTPMTRYNDLPDKENYDPLAECYSPHAKKTGSIRRAILKDITDKYRKRVVEEKEPVDEPKKWSEEIEELFGRWKDSPVKKKSMREI</sequence>
<name>L7JXH9_TRAHO</name>
<keyword evidence="2" id="KW-1185">Reference proteome</keyword>
<dbReference type="AlphaFoldDB" id="L7JXH9"/>
<dbReference type="Proteomes" id="UP000011185">
    <property type="component" value="Unassembled WGS sequence"/>
</dbReference>
<dbReference type="InParanoid" id="L7JXH9"/>
<proteinExistence type="predicted"/>
<evidence type="ECO:0000313" key="2">
    <source>
        <dbReference type="Proteomes" id="UP000011185"/>
    </source>
</evidence>
<dbReference type="HOGENOM" id="CLU_1778765_0_0_1"/>
<gene>
    <name evidence="1" type="ORF">THOM_1274</name>
</gene>
<protein>
    <submittedName>
        <fullName evidence="1">Uncharacterized protein</fullName>
    </submittedName>
</protein>
<evidence type="ECO:0000313" key="1">
    <source>
        <dbReference type="EMBL" id="ELQ75746.1"/>
    </source>
</evidence>
<dbReference type="VEuPathDB" id="MicrosporidiaDB:THOM_1274"/>
<accession>L7JXH9</accession>
<organism evidence="1 2">
    <name type="scientific">Trachipleistophora hominis</name>
    <name type="common">Microsporidian parasite</name>
    <dbReference type="NCBI Taxonomy" id="72359"/>
    <lineage>
        <taxon>Eukaryota</taxon>
        <taxon>Fungi</taxon>
        <taxon>Fungi incertae sedis</taxon>
        <taxon>Microsporidia</taxon>
        <taxon>Pleistophoridae</taxon>
        <taxon>Trachipleistophora</taxon>
    </lineage>
</organism>
<reference evidence="1 2" key="1">
    <citation type="journal article" date="2012" name="PLoS Pathog.">
        <title>The genome of the obligate intracellular parasite Trachipleistophora hominis: new insights into microsporidian genome dynamics and reductive evolution.</title>
        <authorList>
            <person name="Heinz E."/>
            <person name="Williams T.A."/>
            <person name="Nakjang S."/>
            <person name="Noel C.J."/>
            <person name="Swan D.C."/>
            <person name="Goldberg A.V."/>
            <person name="Harris S.R."/>
            <person name="Weinmaier T."/>
            <person name="Markert S."/>
            <person name="Becher D."/>
            <person name="Bernhardt J."/>
            <person name="Dagan T."/>
            <person name="Hacker C."/>
            <person name="Lucocq J.M."/>
            <person name="Schweder T."/>
            <person name="Rattei T."/>
            <person name="Hall N."/>
            <person name="Hirt R.P."/>
            <person name="Embley T.M."/>
        </authorList>
    </citation>
    <scope>NUCLEOTIDE SEQUENCE [LARGE SCALE GENOMIC DNA]</scope>
</reference>
<dbReference type="EMBL" id="JH993928">
    <property type="protein sequence ID" value="ELQ75746.1"/>
    <property type="molecule type" value="Genomic_DNA"/>
</dbReference>